<dbReference type="Pfam" id="PF09836">
    <property type="entry name" value="DUF2063"/>
    <property type="match status" value="1"/>
</dbReference>
<dbReference type="AlphaFoldDB" id="A0A177JWU0"/>
<dbReference type="InterPro" id="IPR018640">
    <property type="entry name" value="DUF2063"/>
</dbReference>
<comment type="caution">
    <text evidence="2">The sequence shown here is derived from an EMBL/GenBank/DDBJ whole genome shotgun (WGS) entry which is preliminary data.</text>
</comment>
<dbReference type="RefSeq" id="WP_063976215.1">
    <property type="nucleotide sequence ID" value="NZ_LSTR01000025.1"/>
</dbReference>
<dbReference type="InterPro" id="IPR044922">
    <property type="entry name" value="DUF2063_N_sf"/>
</dbReference>
<sequence length="253" mass="27160">MTGESLARFQARFARDLIDVDLPSPHPLGAGYAIHARNVRNSIVAALEQSFPITGHLVGPSFFERVAREFATVQPPRLGWISAYGADFADFLDNHEGAASVPYLADIARIEWARVRATFADEEAGLDLAALASIPPSALIERRVALHRSATLIRSDHPIYLIWIWHQNPSGEDRIAEADFKRGGDDILVARTVDGQAAVIRLPPADAAFVAALASGQPLGTAWASALDADEHFDLAAALAELVREGALAGLAD</sequence>
<gene>
    <name evidence="2" type="ORF">AX777_17395</name>
</gene>
<dbReference type="OrthoDB" id="4146344at2"/>
<feature type="domain" description="Putative DNA-binding" evidence="1">
    <location>
        <begin position="9"/>
        <end position="92"/>
    </location>
</feature>
<evidence type="ECO:0000259" key="1">
    <source>
        <dbReference type="Pfam" id="PF09836"/>
    </source>
</evidence>
<evidence type="ECO:0000313" key="3">
    <source>
        <dbReference type="Proteomes" id="UP000077262"/>
    </source>
</evidence>
<reference evidence="2 3" key="1">
    <citation type="submission" date="2016-02" db="EMBL/GenBank/DDBJ databases">
        <authorList>
            <person name="Wen L."/>
            <person name="He K."/>
            <person name="Yang H."/>
        </authorList>
    </citation>
    <scope>NUCLEOTIDE SEQUENCE [LARGE SCALE GENOMIC DNA]</scope>
    <source>
        <strain evidence="2 3">CD09_2</strain>
    </source>
</reference>
<organism evidence="2 3">
    <name type="scientific">Sphingobium yanoikuyae</name>
    <name type="common">Sphingomonas yanoikuyae</name>
    <dbReference type="NCBI Taxonomy" id="13690"/>
    <lineage>
        <taxon>Bacteria</taxon>
        <taxon>Pseudomonadati</taxon>
        <taxon>Pseudomonadota</taxon>
        <taxon>Alphaproteobacteria</taxon>
        <taxon>Sphingomonadales</taxon>
        <taxon>Sphingomonadaceae</taxon>
        <taxon>Sphingobium</taxon>
    </lineage>
</organism>
<accession>A0A177JWU0</accession>
<dbReference type="EMBL" id="LSTR01000025">
    <property type="protein sequence ID" value="OAH45384.1"/>
    <property type="molecule type" value="Genomic_DNA"/>
</dbReference>
<dbReference type="Gene3D" id="1.10.150.690">
    <property type="entry name" value="DUF2063"/>
    <property type="match status" value="1"/>
</dbReference>
<evidence type="ECO:0000313" key="2">
    <source>
        <dbReference type="EMBL" id="OAH45384.1"/>
    </source>
</evidence>
<proteinExistence type="predicted"/>
<protein>
    <recommendedName>
        <fullName evidence="1">Putative DNA-binding domain-containing protein</fullName>
    </recommendedName>
</protein>
<dbReference type="Proteomes" id="UP000077262">
    <property type="component" value="Unassembled WGS sequence"/>
</dbReference>
<name>A0A177JWU0_SPHYA</name>